<dbReference type="GO" id="GO:0004371">
    <property type="term" value="F:glycerone kinase activity"/>
    <property type="evidence" value="ECO:0007669"/>
    <property type="project" value="InterPro"/>
</dbReference>
<keyword evidence="2 4" id="KW-0418">Kinase</keyword>
<dbReference type="EMBL" id="CP051167">
    <property type="protein sequence ID" value="QIZ73162.1"/>
    <property type="molecule type" value="Genomic_DNA"/>
</dbReference>
<reference evidence="4 5" key="1">
    <citation type="submission" date="2020-04" db="EMBL/GenBank/DDBJ databases">
        <authorList>
            <person name="Basu S."/>
            <person name="Maruthanayagam V."/>
            <person name="Chakraborty S."/>
            <person name="Pramanik A."/>
            <person name="Mukherjee J."/>
            <person name="Brink B."/>
        </authorList>
    </citation>
    <scope>NUCLEOTIDE SEQUENCE [LARGE SCALE GENOMIC DNA]</scope>
    <source>
        <strain evidence="4 5">AP17</strain>
    </source>
</reference>
<keyword evidence="5" id="KW-1185">Reference proteome</keyword>
<dbReference type="InterPro" id="IPR036117">
    <property type="entry name" value="DhaL_dom_sf"/>
</dbReference>
<protein>
    <submittedName>
        <fullName evidence="4">Dihydroxyacetone kinase subunit L</fullName>
    </submittedName>
</protein>
<keyword evidence="1" id="KW-0808">Transferase</keyword>
<dbReference type="PROSITE" id="PS51480">
    <property type="entry name" value="DHAL"/>
    <property type="match status" value="1"/>
</dbReference>
<evidence type="ECO:0000259" key="3">
    <source>
        <dbReference type="PROSITE" id="PS51480"/>
    </source>
</evidence>
<evidence type="ECO:0000313" key="4">
    <source>
        <dbReference type="EMBL" id="QIZ73162.1"/>
    </source>
</evidence>
<sequence>MEEKVSQTQIVDWFEKIAETIEENKDYLTELDAAIGDADHGINMDRGFKKAIAQLLQNRNSDIGTLLKTIAMTLISSVGGASGPLYGTLFLRASSAVAGKQDLTAQDLANLLQAGKDGVIQRGKANLGDKTMLDALSPAVETYTTAIDQNRSLVDALREAVLATEEGMKNTIPLVAKKGRASYLGERSAGHQDPGATSTYLILRCLLEVLEKERSKNV</sequence>
<dbReference type="InterPro" id="IPR050861">
    <property type="entry name" value="Dihydroxyacetone_Kinase"/>
</dbReference>
<evidence type="ECO:0000256" key="2">
    <source>
        <dbReference type="ARBA" id="ARBA00022777"/>
    </source>
</evidence>
<organism evidence="4 5">
    <name type="scientific">Oxynema aestuarii AP17</name>
    <dbReference type="NCBI Taxonomy" id="2064643"/>
    <lineage>
        <taxon>Bacteria</taxon>
        <taxon>Bacillati</taxon>
        <taxon>Cyanobacteriota</taxon>
        <taxon>Cyanophyceae</taxon>
        <taxon>Oscillatoriophycideae</taxon>
        <taxon>Oscillatoriales</taxon>
        <taxon>Oscillatoriaceae</taxon>
        <taxon>Oxynema</taxon>
        <taxon>Oxynema aestuarii</taxon>
    </lineage>
</organism>
<dbReference type="InterPro" id="IPR004007">
    <property type="entry name" value="DhaL_dom"/>
</dbReference>
<dbReference type="AlphaFoldDB" id="A0A6H1U2R6"/>
<dbReference type="Proteomes" id="UP000500857">
    <property type="component" value="Chromosome"/>
</dbReference>
<dbReference type="RefSeq" id="WP_168571308.1">
    <property type="nucleotide sequence ID" value="NZ_CP051167.1"/>
</dbReference>
<name>A0A6H1U2R6_9CYAN</name>
<dbReference type="FunFam" id="1.25.40.340:FF:000002">
    <property type="entry name" value="Dihydroxyacetone kinase, L subunit"/>
    <property type="match status" value="1"/>
</dbReference>
<dbReference type="KEGG" id="oxy:HCG48_23285"/>
<dbReference type="InterPro" id="IPR012737">
    <property type="entry name" value="DhaK_L_YcgS"/>
</dbReference>
<dbReference type="SUPFAM" id="SSF101473">
    <property type="entry name" value="DhaL-like"/>
    <property type="match status" value="1"/>
</dbReference>
<gene>
    <name evidence="4" type="primary">dhaL</name>
    <name evidence="4" type="ORF">HCG48_23285</name>
</gene>
<dbReference type="GO" id="GO:0019563">
    <property type="term" value="P:glycerol catabolic process"/>
    <property type="evidence" value="ECO:0007669"/>
    <property type="project" value="TreeGrafter"/>
</dbReference>
<accession>A0A6H1U2R6</accession>
<dbReference type="SMART" id="SM01120">
    <property type="entry name" value="Dak2"/>
    <property type="match status" value="1"/>
</dbReference>
<dbReference type="PANTHER" id="PTHR28629">
    <property type="entry name" value="TRIOKINASE/FMN CYCLASE"/>
    <property type="match status" value="1"/>
</dbReference>
<feature type="domain" description="DhaL" evidence="3">
    <location>
        <begin position="8"/>
        <end position="208"/>
    </location>
</feature>
<dbReference type="Pfam" id="PF02734">
    <property type="entry name" value="Dak2"/>
    <property type="match status" value="1"/>
</dbReference>
<evidence type="ECO:0000313" key="5">
    <source>
        <dbReference type="Proteomes" id="UP000500857"/>
    </source>
</evidence>
<dbReference type="GO" id="GO:0005829">
    <property type="term" value="C:cytosol"/>
    <property type="evidence" value="ECO:0007669"/>
    <property type="project" value="TreeGrafter"/>
</dbReference>
<proteinExistence type="predicted"/>
<dbReference type="PANTHER" id="PTHR28629:SF4">
    <property type="entry name" value="TRIOKINASE_FMN CYCLASE"/>
    <property type="match status" value="1"/>
</dbReference>
<dbReference type="Gene3D" id="1.25.40.340">
    <property type="match status" value="1"/>
</dbReference>
<evidence type="ECO:0000256" key="1">
    <source>
        <dbReference type="ARBA" id="ARBA00022679"/>
    </source>
</evidence>
<dbReference type="NCBIfam" id="TIGR02365">
    <property type="entry name" value="dha_L_ycgS"/>
    <property type="match status" value="1"/>
</dbReference>